<dbReference type="GO" id="GO:0016567">
    <property type="term" value="P:protein ubiquitination"/>
    <property type="evidence" value="ECO:0007669"/>
    <property type="project" value="InterPro"/>
</dbReference>
<evidence type="ECO:0000256" key="5">
    <source>
        <dbReference type="ARBA" id="ARBA00012251"/>
    </source>
</evidence>
<comment type="cofactor">
    <cofactor evidence="2">
        <name>Zn(2+)</name>
        <dbReference type="ChEBI" id="CHEBI:29105"/>
    </cofactor>
</comment>
<evidence type="ECO:0000256" key="10">
    <source>
        <dbReference type="ARBA" id="ARBA00022786"/>
    </source>
</evidence>
<organism evidence="15 16">
    <name type="scientific">Stephania yunnanensis</name>
    <dbReference type="NCBI Taxonomy" id="152371"/>
    <lineage>
        <taxon>Eukaryota</taxon>
        <taxon>Viridiplantae</taxon>
        <taxon>Streptophyta</taxon>
        <taxon>Embryophyta</taxon>
        <taxon>Tracheophyta</taxon>
        <taxon>Spermatophyta</taxon>
        <taxon>Magnoliopsida</taxon>
        <taxon>Ranunculales</taxon>
        <taxon>Menispermaceae</taxon>
        <taxon>Menispermoideae</taxon>
        <taxon>Cissampelideae</taxon>
        <taxon>Stephania</taxon>
    </lineage>
</organism>
<evidence type="ECO:0000256" key="2">
    <source>
        <dbReference type="ARBA" id="ARBA00001947"/>
    </source>
</evidence>
<comment type="similarity">
    <text evidence="4">Belongs to the RBR family. Ariadne subfamily.</text>
</comment>
<dbReference type="InterPro" id="IPR018957">
    <property type="entry name" value="Znf_C3HC4_RING-type"/>
</dbReference>
<evidence type="ECO:0000313" key="16">
    <source>
        <dbReference type="Proteomes" id="UP001420932"/>
    </source>
</evidence>
<keyword evidence="6" id="KW-0808">Transferase</keyword>
<comment type="caution">
    <text evidence="15">The sequence shown here is derived from an EMBL/GenBank/DDBJ whole genome shotgun (WGS) entry which is preliminary data.</text>
</comment>
<dbReference type="AlphaFoldDB" id="A0AAP0LIR9"/>
<evidence type="ECO:0000256" key="4">
    <source>
        <dbReference type="ARBA" id="ARBA00005884"/>
    </source>
</evidence>
<evidence type="ECO:0000256" key="11">
    <source>
        <dbReference type="ARBA" id="ARBA00022833"/>
    </source>
</evidence>
<dbReference type="SMART" id="SM00647">
    <property type="entry name" value="IBR"/>
    <property type="match status" value="2"/>
</dbReference>
<dbReference type="InterPro" id="IPR001841">
    <property type="entry name" value="Znf_RING"/>
</dbReference>
<dbReference type="GO" id="GO:0003676">
    <property type="term" value="F:nucleic acid binding"/>
    <property type="evidence" value="ECO:0007669"/>
    <property type="project" value="InterPro"/>
</dbReference>
<evidence type="ECO:0000256" key="12">
    <source>
        <dbReference type="PROSITE-ProRule" id="PRU00175"/>
    </source>
</evidence>
<dbReference type="Pfam" id="PF13456">
    <property type="entry name" value="RVT_3"/>
    <property type="match status" value="1"/>
</dbReference>
<protein>
    <recommendedName>
        <fullName evidence="5">RBR-type E3 ubiquitin transferase</fullName>
        <ecNumber evidence="5">2.3.2.31</ecNumber>
    </recommendedName>
</protein>
<accession>A0AAP0LIR9</accession>
<dbReference type="FunFam" id="1.20.120.1750:FF:000019">
    <property type="entry name" value="RBR-type E3 ubiquitin transferase"/>
    <property type="match status" value="1"/>
</dbReference>
<evidence type="ECO:0000256" key="1">
    <source>
        <dbReference type="ARBA" id="ARBA00001798"/>
    </source>
</evidence>
<comment type="catalytic activity">
    <reaction evidence="1">
        <text>[E2 ubiquitin-conjugating enzyme]-S-ubiquitinyl-L-cysteine + [acceptor protein]-L-lysine = [E2 ubiquitin-conjugating enzyme]-L-cysteine + [acceptor protein]-N(6)-ubiquitinyl-L-lysine.</text>
        <dbReference type="EC" id="2.3.2.31"/>
    </reaction>
</comment>
<dbReference type="FunFam" id="3.30.420.10:FF:000076">
    <property type="entry name" value="RBR-type E3 ubiquitin transferase"/>
    <property type="match status" value="1"/>
</dbReference>
<dbReference type="InterPro" id="IPR002867">
    <property type="entry name" value="IBR_dom"/>
</dbReference>
<dbReference type="PROSITE" id="PS00518">
    <property type="entry name" value="ZF_RING_1"/>
    <property type="match status" value="1"/>
</dbReference>
<dbReference type="GO" id="GO:0008270">
    <property type="term" value="F:zinc ion binding"/>
    <property type="evidence" value="ECO:0007669"/>
    <property type="project" value="UniProtKB-KW"/>
</dbReference>
<dbReference type="CDD" id="cd22582">
    <property type="entry name" value="BRcat_RBR_unk"/>
    <property type="match status" value="1"/>
</dbReference>
<dbReference type="SMART" id="SM00184">
    <property type="entry name" value="RING"/>
    <property type="match status" value="1"/>
</dbReference>
<dbReference type="CDD" id="cd22584">
    <property type="entry name" value="Rcat_RBR_unk"/>
    <property type="match status" value="1"/>
</dbReference>
<feature type="domain" description="RING-type" evidence="13">
    <location>
        <begin position="298"/>
        <end position="344"/>
    </location>
</feature>
<dbReference type="PROSITE" id="PS51873">
    <property type="entry name" value="TRIAD"/>
    <property type="match status" value="1"/>
</dbReference>
<dbReference type="PROSITE" id="PS50089">
    <property type="entry name" value="ZF_RING_2"/>
    <property type="match status" value="1"/>
</dbReference>
<dbReference type="InterPro" id="IPR036397">
    <property type="entry name" value="RNaseH_sf"/>
</dbReference>
<dbReference type="Gene3D" id="1.20.120.1750">
    <property type="match status" value="1"/>
</dbReference>
<dbReference type="InterPro" id="IPR002156">
    <property type="entry name" value="RNaseH_domain"/>
</dbReference>
<evidence type="ECO:0000256" key="9">
    <source>
        <dbReference type="ARBA" id="ARBA00022771"/>
    </source>
</evidence>
<feature type="domain" description="RING-type" evidence="14">
    <location>
        <begin position="294"/>
        <end position="512"/>
    </location>
</feature>
<dbReference type="Proteomes" id="UP001420932">
    <property type="component" value="Unassembled WGS sequence"/>
</dbReference>
<dbReference type="EMBL" id="JBBNAF010000001">
    <property type="protein sequence ID" value="KAK9168964.1"/>
    <property type="molecule type" value="Genomic_DNA"/>
</dbReference>
<dbReference type="Pfam" id="PF00097">
    <property type="entry name" value="zf-C3HC4"/>
    <property type="match status" value="1"/>
</dbReference>
<dbReference type="Pfam" id="PF01485">
    <property type="entry name" value="IBR"/>
    <property type="match status" value="2"/>
</dbReference>
<dbReference type="InterPro" id="IPR044066">
    <property type="entry name" value="TRIAD_supradom"/>
</dbReference>
<dbReference type="GO" id="GO:0061630">
    <property type="term" value="F:ubiquitin protein ligase activity"/>
    <property type="evidence" value="ECO:0007669"/>
    <property type="project" value="UniProtKB-EC"/>
</dbReference>
<dbReference type="FunFam" id="3.30.40.10:FF:000230">
    <property type="entry name" value="RBR-type E3 ubiquitin transferase"/>
    <property type="match status" value="1"/>
</dbReference>
<evidence type="ECO:0000256" key="6">
    <source>
        <dbReference type="ARBA" id="ARBA00022679"/>
    </source>
</evidence>
<dbReference type="InterPro" id="IPR017907">
    <property type="entry name" value="Znf_RING_CS"/>
</dbReference>
<evidence type="ECO:0000259" key="14">
    <source>
        <dbReference type="PROSITE" id="PS51873"/>
    </source>
</evidence>
<gene>
    <name evidence="15" type="ORF">Syun_001104</name>
</gene>
<evidence type="ECO:0000259" key="13">
    <source>
        <dbReference type="PROSITE" id="PS50089"/>
    </source>
</evidence>
<keyword evidence="11" id="KW-0862">Zinc</keyword>
<keyword evidence="9 12" id="KW-0863">Zinc-finger</keyword>
<keyword evidence="16" id="KW-1185">Reference proteome</keyword>
<dbReference type="InterPro" id="IPR013083">
    <property type="entry name" value="Znf_RING/FYVE/PHD"/>
</dbReference>
<dbReference type="Gene3D" id="3.30.40.10">
    <property type="entry name" value="Zinc/RING finger domain, C3HC4 (zinc finger)"/>
    <property type="match status" value="1"/>
</dbReference>
<reference evidence="15 16" key="1">
    <citation type="submission" date="2024-01" db="EMBL/GenBank/DDBJ databases">
        <title>Genome assemblies of Stephania.</title>
        <authorList>
            <person name="Yang L."/>
        </authorList>
    </citation>
    <scope>NUCLEOTIDE SEQUENCE [LARGE SCALE GENOMIC DNA]</scope>
    <source>
        <strain evidence="15">YNDBR</strain>
        <tissue evidence="15">Leaf</tissue>
    </source>
</reference>
<evidence type="ECO:0000256" key="3">
    <source>
        <dbReference type="ARBA" id="ARBA00003976"/>
    </source>
</evidence>
<comment type="function">
    <text evidence="3">Might act as an E3 ubiquitin-protein ligase, or as part of E3 complex, which accepts ubiquitin from specific E2 ubiquitin-conjugating enzymes and then transfers it to substrates.</text>
</comment>
<evidence type="ECO:0000256" key="8">
    <source>
        <dbReference type="ARBA" id="ARBA00022737"/>
    </source>
</evidence>
<keyword evidence="8" id="KW-0677">Repeat</keyword>
<dbReference type="GO" id="GO:0004523">
    <property type="term" value="F:RNA-DNA hybrid ribonuclease activity"/>
    <property type="evidence" value="ECO:0007669"/>
    <property type="project" value="InterPro"/>
</dbReference>
<dbReference type="PANTHER" id="PTHR11685">
    <property type="entry name" value="RBR FAMILY RING FINGER AND IBR DOMAIN-CONTAINING"/>
    <property type="match status" value="1"/>
</dbReference>
<name>A0AAP0LIR9_9MAGN</name>
<proteinExistence type="inferred from homology"/>
<dbReference type="Gene3D" id="3.30.420.10">
    <property type="entry name" value="Ribonuclease H-like superfamily/Ribonuclease H"/>
    <property type="match status" value="1"/>
</dbReference>
<evidence type="ECO:0000256" key="7">
    <source>
        <dbReference type="ARBA" id="ARBA00022723"/>
    </source>
</evidence>
<sequence length="559" mass="63727">MDEEEIDRLLAEQKSELMAAMDLESDLDLAFRLQLQEAMVASLALQPSSSSSSSSTALPHRGGPVDFAELDLGSLKLDDKFHQQRRDSCIRSTDLKRHMNTPESGTKFCGGYHAERPYGEGCSSSSSSSTRNFGDKPLRLYFKGMVSEVDVTDGTDGRNHVETVAAIAVAICDANDNLLTKIQKPLVDDSKNHRIVELKALIEGLKAAISMGVKRIIFYCVNPTIYKQITGRWTVKQRKIATLINQVYLLQGKFEICRPLLVAGNDVKYVFKFVRDAWLSHIMRSPEISSADNSNETCTICLEDADASEMFVVDACLHSYCFSCMKQHVEVKVLHGILPGCPHDGCKTVLKLDSCRKFLSPKFVEMMSHLLKENAIPVTEKVYCPYPKCSTLMSKREVLEYANNIFNDADRSGVRKCVKCHGLFCINCKVPWHSNMSCNEYKRSNPRAEDAKLKLLASQKLWRQCLKCNHMIELAEGCYHMTCRCGYEFCYTCGAEWKNKKATCSCPLWNEANIVHEYEEDDFYDEDDGDDYYEYDEFDYDDFTIPMDDNFEEFRWFFR</sequence>
<keyword evidence="7" id="KW-0479">Metal-binding</keyword>
<dbReference type="SUPFAM" id="SSF57850">
    <property type="entry name" value="RING/U-box"/>
    <property type="match status" value="3"/>
</dbReference>
<dbReference type="InterPro" id="IPR031127">
    <property type="entry name" value="E3_UB_ligase_RBR"/>
</dbReference>
<evidence type="ECO:0000313" key="15">
    <source>
        <dbReference type="EMBL" id="KAK9168964.1"/>
    </source>
</evidence>
<keyword evidence="10" id="KW-0833">Ubl conjugation pathway</keyword>
<dbReference type="EC" id="2.3.2.31" evidence="5"/>